<proteinExistence type="predicted"/>
<name>A0A447TIP3_CHRVL</name>
<accession>A0A447TIP3</accession>
<gene>
    <name evidence="2" type="ORF">NCTC9695_05187</name>
</gene>
<reference evidence="2 3" key="1">
    <citation type="submission" date="2018-12" db="EMBL/GenBank/DDBJ databases">
        <authorList>
            <consortium name="Pathogen Informatics"/>
        </authorList>
    </citation>
    <scope>NUCLEOTIDE SEQUENCE [LARGE SCALE GENOMIC DNA]</scope>
    <source>
        <strain evidence="2 3">NCTC9695</strain>
    </source>
</reference>
<dbReference type="Proteomes" id="UP000275777">
    <property type="component" value="Chromosome"/>
</dbReference>
<feature type="region of interest" description="Disordered" evidence="1">
    <location>
        <begin position="36"/>
        <end position="55"/>
    </location>
</feature>
<evidence type="ECO:0000313" key="2">
    <source>
        <dbReference type="EMBL" id="VEB44687.1"/>
    </source>
</evidence>
<sequence length="215" mass="24422">MPPQFSRHDMPRRLVTDRLQDGAAQRQPAALSLPAMQRCPSSRKRSMKSRNTDASAFSERKSWLFAGAIASEHPRPDGSMLRHPSPTTQSRIILSRQFKMRTIPEVLPIATPHDWNFQFRSSLLHGKPHLFKCRPTFPRNSAIHPWSQVNRMTRQMTAIHRAACSLPNQLFLANDAAHALDDNEVQTGDCLCPSRHHDQIRMHADQKLLAALAKT</sequence>
<organism evidence="2 3">
    <name type="scientific">Chromobacterium violaceum</name>
    <dbReference type="NCBI Taxonomy" id="536"/>
    <lineage>
        <taxon>Bacteria</taxon>
        <taxon>Pseudomonadati</taxon>
        <taxon>Pseudomonadota</taxon>
        <taxon>Betaproteobacteria</taxon>
        <taxon>Neisseriales</taxon>
        <taxon>Chromobacteriaceae</taxon>
        <taxon>Chromobacterium</taxon>
    </lineage>
</organism>
<dbReference type="AlphaFoldDB" id="A0A447TIP3"/>
<evidence type="ECO:0000256" key="1">
    <source>
        <dbReference type="SAM" id="MobiDB-lite"/>
    </source>
</evidence>
<evidence type="ECO:0000313" key="3">
    <source>
        <dbReference type="Proteomes" id="UP000275777"/>
    </source>
</evidence>
<dbReference type="EMBL" id="LR134182">
    <property type="protein sequence ID" value="VEB44687.1"/>
    <property type="molecule type" value="Genomic_DNA"/>
</dbReference>
<protein>
    <submittedName>
        <fullName evidence="2">Uncharacterized protein</fullName>
    </submittedName>
</protein>